<dbReference type="EMBL" id="NIPK01000002">
    <property type="protein sequence ID" value="RIZ56248.1"/>
    <property type="molecule type" value="Genomic_DNA"/>
</dbReference>
<dbReference type="Proteomes" id="UP000217473">
    <property type="component" value="Unassembled WGS sequence"/>
</dbReference>
<dbReference type="Proteomes" id="UP000266198">
    <property type="component" value="Unassembled WGS sequence"/>
</dbReference>
<keyword evidence="4" id="KW-1185">Reference proteome</keyword>
<evidence type="ECO:0008006" key="5">
    <source>
        <dbReference type="Google" id="ProtNLM"/>
    </source>
</evidence>
<gene>
    <name evidence="1" type="ORF">B5C07_07900</name>
    <name evidence="2" type="ORF">CDL68_01525</name>
</gene>
<sequence length="135" mass="15996">MKIKVKKKMNLHELIQWAWENDVRNKTFRSDKVLGQIVRFDENGYLDISNKITAKNETFTVEIEETITEEYKLPEGLAMYKSDNDDLQNIQLKNLSINDAKKYVDELDGKLEAFYMVNSSTDLVLIWKDGRWWNE</sequence>
<reference evidence="2 4" key="2">
    <citation type="submission" date="2017-06" db="EMBL/GenBank/DDBJ databases">
        <title>Identification of a new gene, sdsY, involved in staphylococcal internalization in non-professional phagocytic cells (NPPCs).</title>
        <authorList>
            <person name="Maali Y."/>
            <person name="Martins-Simoes P."/>
            <person name="Trouillet-Assant S."/>
            <person name="Laurent F."/>
            <person name="Diot A."/>
            <person name="Verhoeven P."/>
            <person name="Bouvard D."/>
            <person name="Vandenesch F."/>
            <person name="Bes M."/>
        </authorList>
    </citation>
    <scope>NUCLEOTIDE SEQUENCE [LARGE SCALE GENOMIC DNA]</scope>
    <source>
        <strain evidence="2 4">Heidy</strain>
    </source>
</reference>
<evidence type="ECO:0000313" key="4">
    <source>
        <dbReference type="Proteomes" id="UP000266198"/>
    </source>
</evidence>
<proteinExistence type="predicted"/>
<comment type="caution">
    <text evidence="1">The sequence shown here is derived from an EMBL/GenBank/DDBJ whole genome shotgun (WGS) entry which is preliminary data.</text>
</comment>
<name>A0AAX0QSM2_9STAP</name>
<dbReference type="RefSeq" id="WP_096597438.1">
    <property type="nucleotide sequence ID" value="NZ_LR134263.1"/>
</dbReference>
<accession>A0AAX0QSM2</accession>
<reference evidence="1 3" key="1">
    <citation type="journal article" date="2017" name="PLoS ONE">
        <title>Development of a real-time PCR for detection of Staphylococcus pseudintermedius using a novel automated comparison of whole-genome sequences.</title>
        <authorList>
            <person name="Verstappen K.M."/>
            <person name="Huijbregts L."/>
            <person name="Spaninks M."/>
            <person name="Wagenaar J.A."/>
            <person name="Fluit A.C."/>
            <person name="Duim B."/>
        </authorList>
    </citation>
    <scope>NUCLEOTIDE SEQUENCE [LARGE SCALE GENOMIC DNA]</scope>
    <source>
        <strain evidence="1 3">15S02591-1</strain>
    </source>
</reference>
<dbReference type="AlphaFoldDB" id="A0AAX0QSM2"/>
<evidence type="ECO:0000313" key="3">
    <source>
        <dbReference type="Proteomes" id="UP000217473"/>
    </source>
</evidence>
<dbReference type="EMBL" id="MWUR01000010">
    <property type="protein sequence ID" value="PCF50120.1"/>
    <property type="molecule type" value="Genomic_DNA"/>
</dbReference>
<protein>
    <recommendedName>
        <fullName evidence="5">Phage PVL protein</fullName>
    </recommendedName>
</protein>
<evidence type="ECO:0000313" key="1">
    <source>
        <dbReference type="EMBL" id="PCF50120.1"/>
    </source>
</evidence>
<organism evidence="1 3">
    <name type="scientific">Staphylococcus delphini</name>
    <dbReference type="NCBI Taxonomy" id="53344"/>
    <lineage>
        <taxon>Bacteria</taxon>
        <taxon>Bacillati</taxon>
        <taxon>Bacillota</taxon>
        <taxon>Bacilli</taxon>
        <taxon>Bacillales</taxon>
        <taxon>Staphylococcaceae</taxon>
        <taxon>Staphylococcus</taxon>
        <taxon>Staphylococcus intermedius group</taxon>
    </lineage>
</organism>
<evidence type="ECO:0000313" key="2">
    <source>
        <dbReference type="EMBL" id="RIZ56248.1"/>
    </source>
</evidence>